<dbReference type="GO" id="GO:0007052">
    <property type="term" value="P:mitotic spindle organization"/>
    <property type="evidence" value="ECO:0007669"/>
    <property type="project" value="TreeGrafter"/>
</dbReference>
<feature type="coiled-coil region" evidence="7">
    <location>
        <begin position="477"/>
        <end position="604"/>
    </location>
</feature>
<reference evidence="9 10" key="1">
    <citation type="journal article" date="2017" name="Genome Biol. Evol.">
        <title>Phytophthora megakarya and P. palmivora, closely related causal agents of cacao black pod rot, underwent increases in genome sizes and gene numbers by different mechanisms.</title>
        <authorList>
            <person name="Ali S.S."/>
            <person name="Shao J."/>
            <person name="Lary D.J."/>
            <person name="Kronmiller B."/>
            <person name="Shen D."/>
            <person name="Strem M.D."/>
            <person name="Amoako-Attah I."/>
            <person name="Akrofi A.Y."/>
            <person name="Begoude B.A."/>
            <person name="Ten Hoopen G.M."/>
            <person name="Coulibaly K."/>
            <person name="Kebe B.I."/>
            <person name="Melnick R.L."/>
            <person name="Guiltinan M.J."/>
            <person name="Tyler B.M."/>
            <person name="Meinhardt L.W."/>
            <person name="Bailey B.A."/>
        </authorList>
    </citation>
    <scope>NUCLEOTIDE SEQUENCE [LARGE SCALE GENOMIC DNA]</scope>
    <source>
        <strain evidence="10">sbr112.9</strain>
    </source>
</reference>
<evidence type="ECO:0000313" key="9">
    <source>
        <dbReference type="EMBL" id="POM64121.1"/>
    </source>
</evidence>
<evidence type="ECO:0000256" key="4">
    <source>
        <dbReference type="ARBA" id="ARBA00022840"/>
    </source>
</evidence>
<comment type="similarity">
    <text evidence="6">Belongs to the TRAFAC class myosin-kinesin ATPase superfamily. Kinesin family.</text>
</comment>
<dbReference type="GO" id="GO:0008017">
    <property type="term" value="F:microtubule binding"/>
    <property type="evidence" value="ECO:0007669"/>
    <property type="project" value="InterPro"/>
</dbReference>
<organism evidence="9 10">
    <name type="scientific">Phytophthora palmivora</name>
    <dbReference type="NCBI Taxonomy" id="4796"/>
    <lineage>
        <taxon>Eukaryota</taxon>
        <taxon>Sar</taxon>
        <taxon>Stramenopiles</taxon>
        <taxon>Oomycota</taxon>
        <taxon>Peronosporomycetes</taxon>
        <taxon>Peronosporales</taxon>
        <taxon>Peronosporaceae</taxon>
        <taxon>Phytophthora</taxon>
    </lineage>
</organism>
<dbReference type="InterPro" id="IPR029329">
    <property type="entry name" value="DUF4472"/>
</dbReference>
<comment type="subcellular location">
    <subcellularLocation>
        <location evidence="1">Cytoplasm</location>
    </subcellularLocation>
</comment>
<sequence>MQVDHVYQQTTAGDVMERSLRSLVTACVEGVNVSVLGLGSAKTQKHRVLFLPMPDQSLPIAVFQTLFDTVQSKIATINNTSNSSSVSMAVRKNQVISSATFSLRLSFAELLEETITDLLAMTSNGNREGSRQDLVIEDDPALGTIIKNLTQSAPLTSAGDFRKLLDAGLSARHSVNGLYGNSSEFSSAVLRISVKQAFVFSEAPAQELHSFFDFVDLPATDRLTRSGTAVRLSEGPLLNKSLFALQEVVESLSKTDTDEVSVRYQGSQLTTLLQDALGGNCLTFALMCLSPGDMKGSAATLQLAKMLHRVCTFPVVNNDMLRGLRRRQYMVQKQLATSTVGTSEESKVIGTQGLVDYEHKLHELEGKLAQRGLERRLLREDKDALAAQLGELRTKYRELFDNELSLRTELLACEQEKLALSKAFVAFQQERDTRVQQLDSDKFEVETRLLKAEQLVVEIQQDDATKATQIQDLCAKMNELVADKTRLGNELATLQNAAKTAESARDAETKKNQQLSLDLIVAVNQKQKLQGEMETLVAQLRTRQSEVESQQTDCKQLRSENETLRLRASEFETKIEDMRKDVVRRELELERVELAAKKEQLQTQQAGRDAAILKL</sequence>
<keyword evidence="2" id="KW-0963">Cytoplasm</keyword>
<protein>
    <recommendedName>
        <fullName evidence="8">Kinesin motor domain-containing protein</fullName>
    </recommendedName>
</protein>
<dbReference type="GO" id="GO:0005737">
    <property type="term" value="C:cytoplasm"/>
    <property type="evidence" value="ECO:0007669"/>
    <property type="project" value="UniProtKB-SubCell"/>
</dbReference>
<dbReference type="SMART" id="SM00129">
    <property type="entry name" value="KISc"/>
    <property type="match status" value="1"/>
</dbReference>
<evidence type="ECO:0000256" key="7">
    <source>
        <dbReference type="SAM" id="Coils"/>
    </source>
</evidence>
<keyword evidence="3" id="KW-0547">Nucleotide-binding</keyword>
<dbReference type="Pfam" id="PF00225">
    <property type="entry name" value="Kinesin"/>
    <property type="match status" value="1"/>
</dbReference>
<dbReference type="InterPro" id="IPR001752">
    <property type="entry name" value="Kinesin_motor_dom"/>
</dbReference>
<evidence type="ECO:0000259" key="8">
    <source>
        <dbReference type="PROSITE" id="PS50067"/>
    </source>
</evidence>
<dbReference type="PANTHER" id="PTHR47969">
    <property type="entry name" value="CHROMOSOME-ASSOCIATED KINESIN KIF4A-RELATED"/>
    <property type="match status" value="1"/>
</dbReference>
<keyword evidence="4" id="KW-0067">ATP-binding</keyword>
<evidence type="ECO:0000256" key="6">
    <source>
        <dbReference type="PROSITE-ProRule" id="PRU00283"/>
    </source>
</evidence>
<comment type="caution">
    <text evidence="9">The sequence shown here is derived from an EMBL/GenBank/DDBJ whole genome shotgun (WGS) entry which is preliminary data.</text>
</comment>
<dbReference type="PANTHER" id="PTHR47969:SF15">
    <property type="entry name" value="CHROMOSOME-ASSOCIATED KINESIN KIF4A-RELATED"/>
    <property type="match status" value="1"/>
</dbReference>
<name>A0A2P4XEZ3_9STRA</name>
<dbReference type="GO" id="GO:0003777">
    <property type="term" value="F:microtubule motor activity"/>
    <property type="evidence" value="ECO:0007669"/>
    <property type="project" value="InterPro"/>
</dbReference>
<dbReference type="InterPro" id="IPR027417">
    <property type="entry name" value="P-loop_NTPase"/>
</dbReference>
<evidence type="ECO:0000256" key="5">
    <source>
        <dbReference type="ARBA" id="ARBA00023054"/>
    </source>
</evidence>
<dbReference type="Gene3D" id="3.40.850.10">
    <property type="entry name" value="Kinesin motor domain"/>
    <property type="match status" value="1"/>
</dbReference>
<evidence type="ECO:0000256" key="3">
    <source>
        <dbReference type="ARBA" id="ARBA00022741"/>
    </source>
</evidence>
<keyword evidence="5 7" id="KW-0175">Coiled coil</keyword>
<dbReference type="SUPFAM" id="SSF52540">
    <property type="entry name" value="P-loop containing nucleoside triphosphate hydrolases"/>
    <property type="match status" value="1"/>
</dbReference>
<dbReference type="InterPro" id="IPR036961">
    <property type="entry name" value="Kinesin_motor_dom_sf"/>
</dbReference>
<evidence type="ECO:0000313" key="10">
    <source>
        <dbReference type="Proteomes" id="UP000237271"/>
    </source>
</evidence>
<dbReference type="GO" id="GO:0007018">
    <property type="term" value="P:microtubule-based movement"/>
    <property type="evidence" value="ECO:0007669"/>
    <property type="project" value="InterPro"/>
</dbReference>
<dbReference type="PROSITE" id="PS50067">
    <property type="entry name" value="KINESIN_MOTOR_2"/>
    <property type="match status" value="1"/>
</dbReference>
<dbReference type="EMBL" id="NCKW01011184">
    <property type="protein sequence ID" value="POM64121.1"/>
    <property type="molecule type" value="Genomic_DNA"/>
</dbReference>
<dbReference type="GO" id="GO:0051231">
    <property type="term" value="P:spindle elongation"/>
    <property type="evidence" value="ECO:0007669"/>
    <property type="project" value="TreeGrafter"/>
</dbReference>
<proteinExistence type="inferred from homology"/>
<keyword evidence="10" id="KW-1185">Reference proteome</keyword>
<accession>A0A2P4XEZ3</accession>
<dbReference type="OrthoDB" id="2113965at2759"/>
<dbReference type="AlphaFoldDB" id="A0A2P4XEZ3"/>
<evidence type="ECO:0000256" key="2">
    <source>
        <dbReference type="ARBA" id="ARBA00022490"/>
    </source>
</evidence>
<feature type="domain" description="Kinesin motor" evidence="8">
    <location>
        <begin position="1"/>
        <end position="310"/>
    </location>
</feature>
<dbReference type="Pfam" id="PF14739">
    <property type="entry name" value="DUF4472"/>
    <property type="match status" value="1"/>
</dbReference>
<dbReference type="InterPro" id="IPR027640">
    <property type="entry name" value="Kinesin-like_fam"/>
</dbReference>
<comment type="caution">
    <text evidence="6">Lacks conserved residue(s) required for the propagation of feature annotation.</text>
</comment>
<dbReference type="GO" id="GO:0005875">
    <property type="term" value="C:microtubule associated complex"/>
    <property type="evidence" value="ECO:0007669"/>
    <property type="project" value="TreeGrafter"/>
</dbReference>
<evidence type="ECO:0000256" key="1">
    <source>
        <dbReference type="ARBA" id="ARBA00004496"/>
    </source>
</evidence>
<gene>
    <name evidence="9" type="ORF">PHPALM_20393</name>
</gene>
<dbReference type="GO" id="GO:0005524">
    <property type="term" value="F:ATP binding"/>
    <property type="evidence" value="ECO:0007669"/>
    <property type="project" value="UniProtKB-KW"/>
</dbReference>
<dbReference type="Proteomes" id="UP000237271">
    <property type="component" value="Unassembled WGS sequence"/>
</dbReference>
<dbReference type="PRINTS" id="PR00380">
    <property type="entry name" value="KINESINHEAVY"/>
</dbReference>